<dbReference type="PANTHER" id="PTHR23416:SF23">
    <property type="entry name" value="ACETYLTRANSFERASE C18B11.09C-RELATED"/>
    <property type="match status" value="1"/>
</dbReference>
<evidence type="ECO:0000256" key="1">
    <source>
        <dbReference type="ARBA" id="ARBA00007274"/>
    </source>
</evidence>
<keyword evidence="4" id="KW-1185">Reference proteome</keyword>
<comment type="similarity">
    <text evidence="1">Belongs to the transferase hexapeptide repeat family.</text>
</comment>
<dbReference type="RefSeq" id="WP_341366839.1">
    <property type="nucleotide sequence ID" value="NZ_CP150951.2"/>
</dbReference>
<dbReference type="CDD" id="cd05825">
    <property type="entry name" value="LbH_wcaF_like"/>
    <property type="match status" value="1"/>
</dbReference>
<name>A0ABZ2V3K0_9RHOB</name>
<dbReference type="Gene3D" id="2.160.10.10">
    <property type="entry name" value="Hexapeptide repeat proteins"/>
    <property type="match status" value="1"/>
</dbReference>
<protein>
    <submittedName>
        <fullName evidence="3">Acetyltransferase</fullName>
    </submittedName>
</protein>
<sequence>MSIQADITANRSKRNWRHRALMGRCLWWLVTPLFRLSPRQFWVWRVWLLRCFGAQVGAGVHVHPSVRIMIPWHLSIGDQAAIGDAAILYALGPITIGPRATVSQYAHLCAGSHDWRDPARPLIKGPIQIGADAWVCADAFVGPGVRIGRGAILGARAVAMKDLAAGHIGTGNPMQSRVAA</sequence>
<evidence type="ECO:0000313" key="3">
    <source>
        <dbReference type="EMBL" id="WZC48726.1"/>
    </source>
</evidence>
<dbReference type="InterPro" id="IPR011004">
    <property type="entry name" value="Trimer_LpxA-like_sf"/>
</dbReference>
<dbReference type="Proteomes" id="UP001440612">
    <property type="component" value="Chromosome"/>
</dbReference>
<dbReference type="SUPFAM" id="SSF51161">
    <property type="entry name" value="Trimeric LpxA-like enzymes"/>
    <property type="match status" value="1"/>
</dbReference>
<proteinExistence type="inferred from homology"/>
<dbReference type="InterPro" id="IPR001451">
    <property type="entry name" value="Hexapep"/>
</dbReference>
<dbReference type="PANTHER" id="PTHR23416">
    <property type="entry name" value="SIALIC ACID SYNTHASE-RELATED"/>
    <property type="match status" value="1"/>
</dbReference>
<keyword evidence="2" id="KW-0808">Transferase</keyword>
<evidence type="ECO:0000313" key="4">
    <source>
        <dbReference type="Proteomes" id="UP001440612"/>
    </source>
</evidence>
<organism evidence="3 4">
    <name type="scientific">Yoonia phaeophyticola</name>
    <dbReference type="NCBI Taxonomy" id="3137369"/>
    <lineage>
        <taxon>Bacteria</taxon>
        <taxon>Pseudomonadati</taxon>
        <taxon>Pseudomonadota</taxon>
        <taxon>Alphaproteobacteria</taxon>
        <taxon>Rhodobacterales</taxon>
        <taxon>Paracoccaceae</taxon>
        <taxon>Yoonia</taxon>
    </lineage>
</organism>
<accession>A0ABZ2V3K0</accession>
<evidence type="ECO:0000256" key="2">
    <source>
        <dbReference type="ARBA" id="ARBA00022679"/>
    </source>
</evidence>
<dbReference type="EMBL" id="CP150951">
    <property type="protein sequence ID" value="WZC48726.1"/>
    <property type="molecule type" value="Genomic_DNA"/>
</dbReference>
<gene>
    <name evidence="3" type="ORF">AABB29_18100</name>
</gene>
<dbReference type="InterPro" id="IPR051159">
    <property type="entry name" value="Hexapeptide_acetyltransf"/>
</dbReference>
<dbReference type="Pfam" id="PF00132">
    <property type="entry name" value="Hexapep"/>
    <property type="match status" value="1"/>
</dbReference>
<reference evidence="4" key="1">
    <citation type="submission" date="2024-04" db="EMBL/GenBank/DDBJ databases">
        <title>Phylogenomic analyses of a clade within the roseobacter group suggest taxonomic reassignments of species of the genera Aestuariivita, Citreicella, Loktanella, Nautella, Pelagibaca, Ruegeria, Thalassobius, Thiobacimonas and Tropicibacter, and the proposal o.</title>
        <authorList>
            <person name="Jeon C.O."/>
        </authorList>
    </citation>
    <scope>NUCLEOTIDE SEQUENCE [LARGE SCALE GENOMIC DNA]</scope>
    <source>
        <strain evidence="4">BS5-3</strain>
    </source>
</reference>